<dbReference type="AlphaFoldDB" id="A0A397JJY2"/>
<feature type="region of interest" description="Disordered" evidence="1">
    <location>
        <begin position="89"/>
        <end position="118"/>
    </location>
</feature>
<dbReference type="EMBL" id="PQFF01000038">
    <property type="protein sequence ID" value="RHZ87108.1"/>
    <property type="molecule type" value="Genomic_DNA"/>
</dbReference>
<dbReference type="GO" id="GO:0006891">
    <property type="term" value="P:intra-Golgi vesicle-mediated transport"/>
    <property type="evidence" value="ECO:0007669"/>
    <property type="project" value="InterPro"/>
</dbReference>
<dbReference type="InterPro" id="IPR024662">
    <property type="entry name" value="Trs65"/>
</dbReference>
<feature type="domain" description="Trafficking protein particle complex II-specific subunit 65 IgD3" evidence="2">
    <location>
        <begin position="577"/>
        <end position="736"/>
    </location>
</feature>
<gene>
    <name evidence="3" type="ORF">Glove_40g23</name>
</gene>
<feature type="compositionally biased region" description="Low complexity" evidence="1">
    <location>
        <begin position="490"/>
        <end position="507"/>
    </location>
</feature>
<dbReference type="Proteomes" id="UP000266861">
    <property type="component" value="Unassembled WGS sequence"/>
</dbReference>
<evidence type="ECO:0000313" key="3">
    <source>
        <dbReference type="EMBL" id="RHZ87108.1"/>
    </source>
</evidence>
<dbReference type="Pfam" id="PF12735">
    <property type="entry name" value="IgD3_Trs65"/>
    <property type="match status" value="1"/>
</dbReference>
<feature type="compositionally biased region" description="Low complexity" evidence="1">
    <location>
        <begin position="367"/>
        <end position="383"/>
    </location>
</feature>
<proteinExistence type="predicted"/>
<reference evidence="3 4" key="1">
    <citation type="submission" date="2018-08" db="EMBL/GenBank/DDBJ databases">
        <title>Genome and evolution of the arbuscular mycorrhizal fungus Diversispora epigaea (formerly Glomus versiforme) and its bacterial endosymbionts.</title>
        <authorList>
            <person name="Sun X."/>
            <person name="Fei Z."/>
            <person name="Harrison M."/>
        </authorList>
    </citation>
    <scope>NUCLEOTIDE SEQUENCE [LARGE SCALE GENOMIC DNA]</scope>
    <source>
        <strain evidence="3 4">IT104</strain>
    </source>
</reference>
<dbReference type="PANTHER" id="PTHR28159:SF1">
    <property type="entry name" value="TRAFFICKING PROTEIN PARTICLE COMPLEX II-SPECIFIC SUBUNIT 65"/>
    <property type="match status" value="1"/>
</dbReference>
<dbReference type="InterPro" id="IPR055420">
    <property type="entry name" value="IgD3_Trs65"/>
</dbReference>
<feature type="region of interest" description="Disordered" evidence="1">
    <location>
        <begin position="471"/>
        <end position="507"/>
    </location>
</feature>
<evidence type="ECO:0000313" key="4">
    <source>
        <dbReference type="Proteomes" id="UP000266861"/>
    </source>
</evidence>
<comment type="caution">
    <text evidence="3">The sequence shown here is derived from an EMBL/GenBank/DDBJ whole genome shotgun (WGS) entry which is preliminary data.</text>
</comment>
<accession>A0A397JJY2</accession>
<dbReference type="PANTHER" id="PTHR28159">
    <property type="entry name" value="TRAFFICKING PROTEIN PARTICLE COMPLEX II-SPECIFIC SUBUNIT 65"/>
    <property type="match status" value="1"/>
</dbReference>
<feature type="region of interest" description="Disordered" evidence="1">
    <location>
        <begin position="352"/>
        <end position="406"/>
    </location>
</feature>
<name>A0A397JJY2_9GLOM</name>
<keyword evidence="4" id="KW-1185">Reference proteome</keyword>
<feature type="compositionally biased region" description="Polar residues" evidence="1">
    <location>
        <begin position="471"/>
        <end position="489"/>
    </location>
</feature>
<dbReference type="GO" id="GO:0005802">
    <property type="term" value="C:trans-Golgi network"/>
    <property type="evidence" value="ECO:0007669"/>
    <property type="project" value="TreeGrafter"/>
</dbReference>
<dbReference type="OrthoDB" id="538223at2759"/>
<dbReference type="GO" id="GO:1990071">
    <property type="term" value="C:TRAPPII protein complex"/>
    <property type="evidence" value="ECO:0007669"/>
    <property type="project" value="InterPro"/>
</dbReference>
<sequence>MISRETLINEAILDIIVPTSNDILKKDNIETLFTEKSRTQIFYDELLYLYLVISLPEMDSNIIDKSIAKTFFKQLEINFEASLIESSNSNNIPTTPQQSSNRFLTGKSRSNSVASIPPGSPKLKTLMGFDPINIFSTKFKTSQKDRQAIIVEHDNCWKSVWTISLPISYVKTRFTFPALALNSTISLLPFLETPNQMIKKSKDDMYDINNFGRMNLLAGLCEDPTFESEDINFHMPQTQVTESRRQSIYPKLTPTKHTCQKILSLKNALNVRMRTIGVSPQENSLMILVSLENKDEDTKNSFLVESIKIDIPNSFVTRYEAIQDGSTDKLPLTLKPIDQVSFLYNVSILETPSLPKPSPPQHHRTPSNSESSSRRNSVASIFSNHEQLTKDKDDEEDDDGDYNNTQRQRPFLIFVKGSPIIDQKKVKSIESKWNCTLDLSSLLRRDNSIMKKKRPVSFYSKYGSSRNSITTLPSNGFSTPSSTSTIKNCSSTTPSTTSTRSRSSTITSANSTTKNYYSTMLNNFYMMKNKQTLNSNLSDSSSIYSESTTIVNNSNNNNGILFGGRAPMIEDSFNEMTDIEDSVTLSFSINSEVAVGKIFSVRAFIVNKSKYTRKFSIIVPNKKRSQSYGVNKNSKVLSSFTSSSKLSSESRNRVIQPFMDESEFLNRHLEYETPAADLVCLDNKVQIGPIHPLSSESVALRFIATKESLYPIELVQLVDIDSGCTTNIRNVLEILVPGTLISKSSKCASRNIDVTVLKHVVSG</sequence>
<organism evidence="3 4">
    <name type="scientific">Diversispora epigaea</name>
    <dbReference type="NCBI Taxonomy" id="1348612"/>
    <lineage>
        <taxon>Eukaryota</taxon>
        <taxon>Fungi</taxon>
        <taxon>Fungi incertae sedis</taxon>
        <taxon>Mucoromycota</taxon>
        <taxon>Glomeromycotina</taxon>
        <taxon>Glomeromycetes</taxon>
        <taxon>Diversisporales</taxon>
        <taxon>Diversisporaceae</taxon>
        <taxon>Diversispora</taxon>
    </lineage>
</organism>
<protein>
    <recommendedName>
        <fullName evidence="2">Trafficking protein particle complex II-specific subunit 65 IgD3 domain-containing protein</fullName>
    </recommendedName>
</protein>
<evidence type="ECO:0000259" key="2">
    <source>
        <dbReference type="Pfam" id="PF12735"/>
    </source>
</evidence>
<feature type="compositionally biased region" description="Polar residues" evidence="1">
    <location>
        <begin position="89"/>
        <end position="114"/>
    </location>
</feature>
<evidence type="ECO:0000256" key="1">
    <source>
        <dbReference type="SAM" id="MobiDB-lite"/>
    </source>
</evidence>